<reference evidence="3" key="1">
    <citation type="submission" date="2017-03" db="EMBL/GenBank/DDBJ databases">
        <authorList>
            <person name="Safronova V.I."/>
            <person name="Sazanova A.L."/>
            <person name="Chirak E.R."/>
        </authorList>
    </citation>
    <scope>NUCLEOTIDE SEQUENCE [LARGE SCALE GENOMIC DNA]</scope>
    <source>
        <strain evidence="3">Ach-343</strain>
    </source>
</reference>
<name>A0A2W7DZD4_9HYPH</name>
<gene>
    <name evidence="2" type="ORF">B5V02_21545</name>
</gene>
<organism evidence="2 3">
    <name type="scientific">Mesorhizobium kowhaii</name>
    <dbReference type="NCBI Taxonomy" id="1300272"/>
    <lineage>
        <taxon>Bacteria</taxon>
        <taxon>Pseudomonadati</taxon>
        <taxon>Pseudomonadota</taxon>
        <taxon>Alphaproteobacteria</taxon>
        <taxon>Hyphomicrobiales</taxon>
        <taxon>Phyllobacteriaceae</taxon>
        <taxon>Mesorhizobium</taxon>
    </lineage>
</organism>
<evidence type="ECO:0000313" key="3">
    <source>
        <dbReference type="Proteomes" id="UP000248616"/>
    </source>
</evidence>
<dbReference type="OrthoDB" id="54411at2"/>
<evidence type="ECO:0000313" key="2">
    <source>
        <dbReference type="EMBL" id="PZV36496.1"/>
    </source>
</evidence>
<comment type="caution">
    <text evidence="2">The sequence shown here is derived from an EMBL/GenBank/DDBJ whole genome shotgun (WGS) entry which is preliminary data.</text>
</comment>
<dbReference type="Pfam" id="PF13432">
    <property type="entry name" value="TPR_16"/>
    <property type="match status" value="1"/>
</dbReference>
<feature type="repeat" description="TPR" evidence="1">
    <location>
        <begin position="249"/>
        <end position="282"/>
    </location>
</feature>
<dbReference type="SUPFAM" id="SSF48452">
    <property type="entry name" value="TPR-like"/>
    <property type="match status" value="1"/>
</dbReference>
<protein>
    <submittedName>
        <fullName evidence="2">Uncharacterized protein</fullName>
    </submittedName>
</protein>
<dbReference type="Proteomes" id="UP000248616">
    <property type="component" value="Unassembled WGS sequence"/>
</dbReference>
<keyword evidence="1" id="KW-0802">TPR repeat</keyword>
<dbReference type="InterPro" id="IPR019734">
    <property type="entry name" value="TPR_rpt"/>
</dbReference>
<evidence type="ECO:0000256" key="1">
    <source>
        <dbReference type="PROSITE-ProRule" id="PRU00339"/>
    </source>
</evidence>
<dbReference type="InterPro" id="IPR011990">
    <property type="entry name" value="TPR-like_helical_dom_sf"/>
</dbReference>
<dbReference type="Gene3D" id="1.25.40.10">
    <property type="entry name" value="Tetratricopeptide repeat domain"/>
    <property type="match status" value="1"/>
</dbReference>
<feature type="repeat" description="TPR" evidence="1">
    <location>
        <begin position="320"/>
        <end position="353"/>
    </location>
</feature>
<dbReference type="RefSeq" id="WP_111546176.1">
    <property type="nucleotide sequence ID" value="NZ_MZXV01000049.1"/>
</dbReference>
<dbReference type="AlphaFoldDB" id="A0A2W7DZD4"/>
<sequence>MPFANLGGGPDEAGLIEGLVDDIITELSRFKTFAVVGVKDPAVDGKRAMRDLGVRYALEGTIRRAGGSLRVAAHLVDATTGEQLWAERFDDAATGLFDLQDRITEAVVGLLEPQIRLAEIERVRRKRPESLDAYELFLRALPYVYGMDPAGYAEGIALLERAIAIDPEFAPAIAYAAWCYEKRITLGLPPLTADDTKTCLGLVREALSHGRDDPVVVAICGWLTLIIGRDASKGLGAIRRALAAIPNSLVILNHTGYANVVAGDLTEASACFRRAYRLSPESPDAFYSLTGEGYVQVMLGNYELGIEWLLRSLASFNEWVVTYWGLSVAYAHIGRMDEAREAVRKLLELTPHATVAGLAAGPFRDSAGRSLFVEGWRMAGLPEN</sequence>
<accession>A0A2W7DZD4</accession>
<dbReference type="Pfam" id="PF13181">
    <property type="entry name" value="TPR_8"/>
    <property type="match status" value="1"/>
</dbReference>
<proteinExistence type="predicted"/>
<dbReference type="PROSITE" id="PS50005">
    <property type="entry name" value="TPR"/>
    <property type="match status" value="2"/>
</dbReference>
<dbReference type="EMBL" id="MZXV01000049">
    <property type="protein sequence ID" value="PZV36496.1"/>
    <property type="molecule type" value="Genomic_DNA"/>
</dbReference>
<keyword evidence="3" id="KW-1185">Reference proteome</keyword>